<dbReference type="InterPro" id="IPR002347">
    <property type="entry name" value="SDR_fam"/>
</dbReference>
<evidence type="ECO:0000313" key="4">
    <source>
        <dbReference type="EMBL" id="SFT70245.1"/>
    </source>
</evidence>
<proteinExistence type="inferred from homology"/>
<dbReference type="Gene3D" id="3.40.50.720">
    <property type="entry name" value="NAD(P)-binding Rossmann-like Domain"/>
    <property type="match status" value="1"/>
</dbReference>
<dbReference type="Pfam" id="PF00106">
    <property type="entry name" value="adh_short"/>
    <property type="match status" value="1"/>
</dbReference>
<evidence type="ECO:0000256" key="2">
    <source>
        <dbReference type="ARBA" id="ARBA00023002"/>
    </source>
</evidence>
<dbReference type="PROSITE" id="PS00061">
    <property type="entry name" value="ADH_SHORT"/>
    <property type="match status" value="1"/>
</dbReference>
<dbReference type="AlphaFoldDB" id="A0A1I7A5Q3"/>
<dbReference type="RefSeq" id="WP_090248793.1">
    <property type="nucleotide sequence ID" value="NZ_FPAS01000002.1"/>
</dbReference>
<protein>
    <submittedName>
        <fullName evidence="4">NADP-dependent 3-hydroxy acid dehydrogenase YdfG</fullName>
    </submittedName>
</protein>
<dbReference type="InterPro" id="IPR020904">
    <property type="entry name" value="Sc_DH/Rdtase_CS"/>
</dbReference>
<dbReference type="GO" id="GO:0016616">
    <property type="term" value="F:oxidoreductase activity, acting on the CH-OH group of donors, NAD or NADP as acceptor"/>
    <property type="evidence" value="ECO:0007669"/>
    <property type="project" value="UniProtKB-ARBA"/>
</dbReference>
<dbReference type="PRINTS" id="PR00081">
    <property type="entry name" value="GDHRDH"/>
</dbReference>
<dbReference type="PRINTS" id="PR00080">
    <property type="entry name" value="SDRFAMILY"/>
</dbReference>
<evidence type="ECO:0000313" key="5">
    <source>
        <dbReference type="Proteomes" id="UP000236454"/>
    </source>
</evidence>
<sequence>MKTILITGATSGFGLAIAKKFYAQGYNLILTGRRKERFAEIESILTELGEGKIHFLHFDVRNNEAVKQAVNQIPADLANSLSILVNNAGLALGRSTIDAGVTEDWDAMMDTNVKGLLYVSKAVIPLLQNNGGGQIVNIASIAGKEVYPGGNVYCASKHAVDALSRAMRIDLLKDNIAVSNIAPGAADTEFSLVRFKGDAQTAKDVYKGYTPLFAEDIADAVEFVCNRPRHVNIDDLLIMPRAQANATIFKKEEN</sequence>
<keyword evidence="5" id="KW-1185">Reference proteome</keyword>
<dbReference type="EMBL" id="FPAS01000002">
    <property type="protein sequence ID" value="SFT70245.1"/>
    <property type="molecule type" value="Genomic_DNA"/>
</dbReference>
<organism evidence="4 5">
    <name type="scientific">Lishizhenia tianjinensis</name>
    <dbReference type="NCBI Taxonomy" id="477690"/>
    <lineage>
        <taxon>Bacteria</taxon>
        <taxon>Pseudomonadati</taxon>
        <taxon>Bacteroidota</taxon>
        <taxon>Flavobacteriia</taxon>
        <taxon>Flavobacteriales</taxon>
        <taxon>Crocinitomicaceae</taxon>
        <taxon>Lishizhenia</taxon>
    </lineage>
</organism>
<accession>A0A1I7A5Q3</accession>
<dbReference type="InterPro" id="IPR036291">
    <property type="entry name" value="NAD(P)-bd_dom_sf"/>
</dbReference>
<reference evidence="4 5" key="1">
    <citation type="submission" date="2016-10" db="EMBL/GenBank/DDBJ databases">
        <authorList>
            <person name="de Groot N.N."/>
        </authorList>
    </citation>
    <scope>NUCLEOTIDE SEQUENCE [LARGE SCALE GENOMIC DNA]</scope>
    <source>
        <strain evidence="4 5">CGMCC 1.7005</strain>
    </source>
</reference>
<name>A0A1I7A5Q3_9FLAO</name>
<evidence type="ECO:0000256" key="1">
    <source>
        <dbReference type="ARBA" id="ARBA00006484"/>
    </source>
</evidence>
<evidence type="ECO:0000256" key="3">
    <source>
        <dbReference type="RuleBase" id="RU000363"/>
    </source>
</evidence>
<comment type="similarity">
    <text evidence="1 3">Belongs to the short-chain dehydrogenases/reductases (SDR) family.</text>
</comment>
<dbReference type="STRING" id="477690.SAMN05216474_1915"/>
<dbReference type="SUPFAM" id="SSF51735">
    <property type="entry name" value="NAD(P)-binding Rossmann-fold domains"/>
    <property type="match status" value="1"/>
</dbReference>
<keyword evidence="2" id="KW-0560">Oxidoreductase</keyword>
<dbReference type="PANTHER" id="PTHR42901">
    <property type="entry name" value="ALCOHOL DEHYDROGENASE"/>
    <property type="match status" value="1"/>
</dbReference>
<dbReference type="Proteomes" id="UP000236454">
    <property type="component" value="Unassembled WGS sequence"/>
</dbReference>
<dbReference type="PANTHER" id="PTHR42901:SF1">
    <property type="entry name" value="ALCOHOL DEHYDROGENASE"/>
    <property type="match status" value="1"/>
</dbReference>
<dbReference type="OrthoDB" id="9775296at2"/>
<dbReference type="FunFam" id="3.40.50.720:FF:000047">
    <property type="entry name" value="NADP-dependent L-serine/L-allo-threonine dehydrogenase"/>
    <property type="match status" value="1"/>
</dbReference>
<gene>
    <name evidence="4" type="ORF">SAMN05216474_1915</name>
</gene>